<evidence type="ECO:0000256" key="16">
    <source>
        <dbReference type="SAM" id="Phobius"/>
    </source>
</evidence>
<evidence type="ECO:0000256" key="7">
    <source>
        <dbReference type="ARBA" id="ARBA00023136"/>
    </source>
</evidence>
<keyword evidence="7 16" id="KW-0472">Membrane</keyword>
<evidence type="ECO:0000256" key="4">
    <source>
        <dbReference type="ARBA" id="ARBA00022692"/>
    </source>
</evidence>
<name>A0A3B0JX14_DROGU</name>
<dbReference type="STRING" id="7266.A0A3B0JX14"/>
<evidence type="ECO:0000256" key="13">
    <source>
        <dbReference type="ARBA" id="ARBA00023288"/>
    </source>
</evidence>
<dbReference type="GO" id="GO:0005886">
    <property type="term" value="C:plasma membrane"/>
    <property type="evidence" value="ECO:0007669"/>
    <property type="project" value="UniProtKB-SubCell"/>
</dbReference>
<organism evidence="18 19">
    <name type="scientific">Drosophila guanche</name>
    <name type="common">Fruit fly</name>
    <dbReference type="NCBI Taxonomy" id="7266"/>
    <lineage>
        <taxon>Eukaryota</taxon>
        <taxon>Metazoa</taxon>
        <taxon>Ecdysozoa</taxon>
        <taxon>Arthropoda</taxon>
        <taxon>Hexapoda</taxon>
        <taxon>Insecta</taxon>
        <taxon>Pterygota</taxon>
        <taxon>Neoptera</taxon>
        <taxon>Endopterygota</taxon>
        <taxon>Diptera</taxon>
        <taxon>Brachycera</taxon>
        <taxon>Muscomorpha</taxon>
        <taxon>Ephydroidea</taxon>
        <taxon>Drosophilidae</taxon>
        <taxon>Drosophila</taxon>
        <taxon>Sophophora</taxon>
    </lineage>
</organism>
<dbReference type="PROSITE" id="PS50262">
    <property type="entry name" value="G_PROTEIN_RECEP_F1_2"/>
    <property type="match status" value="1"/>
</dbReference>
<dbReference type="PROSITE" id="PS00237">
    <property type="entry name" value="G_PROTEIN_RECEP_F1_1"/>
    <property type="match status" value="1"/>
</dbReference>
<comment type="similarity">
    <text evidence="2 14">Belongs to the G-protein coupled receptor 1 family.</text>
</comment>
<proteinExistence type="inferred from homology"/>
<comment type="subcellular location">
    <subcellularLocation>
        <location evidence="1">Cell membrane</location>
        <topology evidence="1">Multi-pass membrane protein</topology>
    </subcellularLocation>
</comment>
<feature type="transmembrane region" description="Helical" evidence="16">
    <location>
        <begin position="390"/>
        <end position="411"/>
    </location>
</feature>
<keyword evidence="3" id="KW-1003">Cell membrane</keyword>
<keyword evidence="13" id="KW-0449">Lipoprotein</keyword>
<keyword evidence="12 14" id="KW-0807">Transducer</keyword>
<dbReference type="PANTHER" id="PTHR24238:SF75">
    <property type="entry name" value="CHOLECYSTOKININ-LIKE RECEPTOR AT 17D1-RELATED"/>
    <property type="match status" value="1"/>
</dbReference>
<dbReference type="AlphaFoldDB" id="A0A3B0JX14"/>
<evidence type="ECO:0000256" key="8">
    <source>
        <dbReference type="ARBA" id="ARBA00023139"/>
    </source>
</evidence>
<dbReference type="GO" id="GO:0008188">
    <property type="term" value="F:neuropeptide receptor activity"/>
    <property type="evidence" value="ECO:0007669"/>
    <property type="project" value="TreeGrafter"/>
</dbReference>
<feature type="transmembrane region" description="Helical" evidence="16">
    <location>
        <begin position="272"/>
        <end position="296"/>
    </location>
</feature>
<dbReference type="SUPFAM" id="SSF81321">
    <property type="entry name" value="Family A G protein-coupled receptor-like"/>
    <property type="match status" value="1"/>
</dbReference>
<evidence type="ECO:0000256" key="11">
    <source>
        <dbReference type="ARBA" id="ARBA00023180"/>
    </source>
</evidence>
<evidence type="ECO:0000256" key="6">
    <source>
        <dbReference type="ARBA" id="ARBA00023040"/>
    </source>
</evidence>
<evidence type="ECO:0000256" key="10">
    <source>
        <dbReference type="ARBA" id="ARBA00023170"/>
    </source>
</evidence>
<feature type="transmembrane region" description="Helical" evidence="16">
    <location>
        <begin position="686"/>
        <end position="707"/>
    </location>
</feature>
<dbReference type="Pfam" id="PF00001">
    <property type="entry name" value="7tm_1"/>
    <property type="match status" value="1"/>
</dbReference>
<keyword evidence="4 14" id="KW-0812">Transmembrane</keyword>
<sequence length="769" mass="84967">MSMRSACGNSRNSCIQALQLNIDGPFAIRHSPTRRPHRKVVVCSNKSFGNMLPHGCEGANDRGPTLCQCSTKVTPRNVSALCLALFSCLFLAYFLRVLRQVLGYVSRVPVPVPVPVPVLFRRVGRIRGDPWHSLTIGTFYRYLRQLLSALAPLATDAVLQLNGSYAGQQLHGAAWSTAVGSGSGSGSDGGSGSGLSAEEGFSISGADAVDLLYNYNYNNYNYTGSGLELGLAADLGLSAPTAATAPALLPAAASNHSQRSGVARVSADVPIWVIPCYSIILLCAVVGNLLVVLTLVQNRRMRTITNVFLLNLAISDILLGVFCMPVTLVGTLLRHFIFGEFLCKLIQFAQAASVAVSSWTLVAISCERYYAICHPLRSRTWQTINHANKIIAIIWLGSLLCMTPIALFSQLMPTSRPGLRKCREQWPADSLNYERAYNLFLDLALLVLPLLALSFTYLFITRTLYVSMRNERAMNFGSSGPEVPPGPQLPNSSQRRSHGSHSHSLEAGMQQQQQQLGTPQYYYADSYTHGGSKRKLLGGSCEGRRHLYCMRSASVKSLRQQQQHNQPQPQPQPPPINGNDCCSRAQRLRHQQQHQQQHICMGMGNDNESRRKSLSQPSLRITEAGLRSIVPRRSNESKSLESKKRVVKMLFVLVLEFFICWTPLYVINTMTMLIGPVVYEYVDYTAISFLQLLAYSSSCCNPITYCFMNASFRRAFVDTFKVRLCEGGGRLCFWRRRSKNETNLSVAGNSIALANSVMSTHTILESPRL</sequence>
<evidence type="ECO:0000256" key="15">
    <source>
        <dbReference type="SAM" id="MobiDB-lite"/>
    </source>
</evidence>
<evidence type="ECO:0000256" key="1">
    <source>
        <dbReference type="ARBA" id="ARBA00004651"/>
    </source>
</evidence>
<protein>
    <submittedName>
        <fullName evidence="18">Blast:Cholecystokinin receptor type A</fullName>
    </submittedName>
</protein>
<keyword evidence="8" id="KW-0564">Palmitate</keyword>
<evidence type="ECO:0000256" key="12">
    <source>
        <dbReference type="ARBA" id="ARBA00023224"/>
    </source>
</evidence>
<keyword evidence="11" id="KW-0325">Glycoprotein</keyword>
<reference evidence="19" key="1">
    <citation type="submission" date="2018-01" db="EMBL/GenBank/DDBJ databases">
        <authorList>
            <person name="Alioto T."/>
            <person name="Alioto T."/>
        </authorList>
    </citation>
    <scope>NUCLEOTIDE SEQUENCE [LARGE SCALE GENOMIC DNA]</scope>
</reference>
<dbReference type="PANTHER" id="PTHR24238">
    <property type="entry name" value="G-PROTEIN COUPLED RECEPTOR"/>
    <property type="match status" value="1"/>
</dbReference>
<evidence type="ECO:0000256" key="2">
    <source>
        <dbReference type="ARBA" id="ARBA00010663"/>
    </source>
</evidence>
<feature type="transmembrane region" description="Helical" evidence="16">
    <location>
        <begin position="646"/>
        <end position="666"/>
    </location>
</feature>
<dbReference type="OrthoDB" id="10037617at2759"/>
<evidence type="ECO:0000313" key="18">
    <source>
        <dbReference type="EMBL" id="SPP77896.1"/>
    </source>
</evidence>
<dbReference type="InterPro" id="IPR000276">
    <property type="entry name" value="GPCR_Rhodpsn"/>
</dbReference>
<accession>A0A3B0JX14</accession>
<dbReference type="FunFam" id="1.20.1070.10:FF:000417">
    <property type="entry name" value="CCK-like receptor"/>
    <property type="match status" value="1"/>
</dbReference>
<dbReference type="Gene3D" id="1.20.1070.10">
    <property type="entry name" value="Rhodopsin 7-helix transmembrane proteins"/>
    <property type="match status" value="2"/>
</dbReference>
<keyword evidence="19" id="KW-1185">Reference proteome</keyword>
<keyword evidence="5 16" id="KW-1133">Transmembrane helix</keyword>
<dbReference type="InterPro" id="IPR009126">
    <property type="entry name" value="Cholcskin_rcpt"/>
</dbReference>
<keyword evidence="10 14" id="KW-0675">Receptor</keyword>
<evidence type="ECO:0000256" key="14">
    <source>
        <dbReference type="RuleBase" id="RU000688"/>
    </source>
</evidence>
<dbReference type="EMBL" id="OUUW01000003">
    <property type="protein sequence ID" value="SPP77896.1"/>
    <property type="molecule type" value="Genomic_DNA"/>
</dbReference>
<dbReference type="PRINTS" id="PR01822">
    <property type="entry name" value="CCYSTOKININR"/>
</dbReference>
<feature type="transmembrane region" description="Helical" evidence="16">
    <location>
        <begin position="308"/>
        <end position="333"/>
    </location>
</feature>
<evidence type="ECO:0000256" key="3">
    <source>
        <dbReference type="ARBA" id="ARBA00022475"/>
    </source>
</evidence>
<dbReference type="OMA" id="DTFKVRM"/>
<feature type="transmembrane region" description="Helical" evidence="16">
    <location>
        <begin position="78"/>
        <end position="98"/>
    </location>
</feature>
<evidence type="ECO:0000313" key="19">
    <source>
        <dbReference type="Proteomes" id="UP000268350"/>
    </source>
</evidence>
<feature type="domain" description="G-protein coupled receptors family 1 profile" evidence="17">
    <location>
        <begin position="287"/>
        <end position="705"/>
    </location>
</feature>
<evidence type="ECO:0000256" key="9">
    <source>
        <dbReference type="ARBA" id="ARBA00023157"/>
    </source>
</evidence>
<evidence type="ECO:0000259" key="17">
    <source>
        <dbReference type="PROSITE" id="PS50262"/>
    </source>
</evidence>
<feature type="region of interest" description="Disordered" evidence="15">
    <location>
        <begin position="477"/>
        <end position="516"/>
    </location>
</feature>
<dbReference type="SMART" id="SM01381">
    <property type="entry name" value="7TM_GPCR_Srsx"/>
    <property type="match status" value="1"/>
</dbReference>
<keyword evidence="6 14" id="KW-0297">G-protein coupled receptor</keyword>
<keyword evidence="9" id="KW-1015">Disulfide bond</keyword>
<evidence type="ECO:0000256" key="5">
    <source>
        <dbReference type="ARBA" id="ARBA00022989"/>
    </source>
</evidence>
<dbReference type="Proteomes" id="UP000268350">
    <property type="component" value="Unassembled WGS sequence"/>
</dbReference>
<feature type="transmembrane region" description="Helical" evidence="16">
    <location>
        <begin position="345"/>
        <end position="370"/>
    </location>
</feature>
<feature type="region of interest" description="Disordered" evidence="15">
    <location>
        <begin position="554"/>
        <end position="588"/>
    </location>
</feature>
<feature type="transmembrane region" description="Helical" evidence="16">
    <location>
        <begin position="439"/>
        <end position="460"/>
    </location>
</feature>
<dbReference type="PRINTS" id="PR00237">
    <property type="entry name" value="GPCRRHODOPSN"/>
</dbReference>
<dbReference type="InterPro" id="IPR017452">
    <property type="entry name" value="GPCR_Rhodpsn_7TM"/>
</dbReference>
<gene>
    <name evidence="18" type="ORF">DGUA_6G010451</name>
</gene>